<protein>
    <submittedName>
        <fullName evidence="2">Uncharacterized protein</fullName>
    </submittedName>
</protein>
<accession>A0AA40GH04</accession>
<evidence type="ECO:0000313" key="2">
    <source>
        <dbReference type="EMBL" id="KAK1137696.1"/>
    </source>
</evidence>
<name>A0AA40GH04_9HYME</name>
<dbReference type="Proteomes" id="UP001177670">
    <property type="component" value="Unassembled WGS sequence"/>
</dbReference>
<comment type="caution">
    <text evidence="2">The sequence shown here is derived from an EMBL/GenBank/DDBJ whole genome shotgun (WGS) entry which is preliminary data.</text>
</comment>
<keyword evidence="3" id="KW-1185">Reference proteome</keyword>
<feature type="compositionally biased region" description="Basic and acidic residues" evidence="1">
    <location>
        <begin position="27"/>
        <end position="53"/>
    </location>
</feature>
<dbReference type="AlphaFoldDB" id="A0AA40GH04"/>
<gene>
    <name evidence="2" type="ORF">K0M31_002192</name>
</gene>
<organism evidence="2 3">
    <name type="scientific">Melipona bicolor</name>
    <dbReference type="NCBI Taxonomy" id="60889"/>
    <lineage>
        <taxon>Eukaryota</taxon>
        <taxon>Metazoa</taxon>
        <taxon>Ecdysozoa</taxon>
        <taxon>Arthropoda</taxon>
        <taxon>Hexapoda</taxon>
        <taxon>Insecta</taxon>
        <taxon>Pterygota</taxon>
        <taxon>Neoptera</taxon>
        <taxon>Endopterygota</taxon>
        <taxon>Hymenoptera</taxon>
        <taxon>Apocrita</taxon>
        <taxon>Aculeata</taxon>
        <taxon>Apoidea</taxon>
        <taxon>Anthophila</taxon>
        <taxon>Apidae</taxon>
        <taxon>Melipona</taxon>
    </lineage>
</organism>
<feature type="region of interest" description="Disordered" evidence="1">
    <location>
        <begin position="1"/>
        <end position="53"/>
    </location>
</feature>
<reference evidence="2" key="1">
    <citation type="submission" date="2021-10" db="EMBL/GenBank/DDBJ databases">
        <title>Melipona bicolor Genome sequencing and assembly.</title>
        <authorList>
            <person name="Araujo N.S."/>
            <person name="Arias M.C."/>
        </authorList>
    </citation>
    <scope>NUCLEOTIDE SEQUENCE</scope>
    <source>
        <strain evidence="2">USP_2M_L1-L4_2017</strain>
        <tissue evidence="2">Whole body</tissue>
    </source>
</reference>
<evidence type="ECO:0000313" key="3">
    <source>
        <dbReference type="Proteomes" id="UP001177670"/>
    </source>
</evidence>
<dbReference type="EMBL" id="JAHYIQ010000001">
    <property type="protein sequence ID" value="KAK1137696.1"/>
    <property type="molecule type" value="Genomic_DNA"/>
</dbReference>
<proteinExistence type="predicted"/>
<evidence type="ECO:0000256" key="1">
    <source>
        <dbReference type="SAM" id="MobiDB-lite"/>
    </source>
</evidence>
<sequence length="53" mass="6558">MLEFHEKPGRQTKVQRELKRRWRGRRSNSDENGVKHGRGHDKEDEWWKRRGNC</sequence>
<feature type="compositionally biased region" description="Basic and acidic residues" evidence="1">
    <location>
        <begin position="1"/>
        <end position="17"/>
    </location>
</feature>